<reference evidence="1 2" key="1">
    <citation type="journal article" date="2019" name="Sci. Rep.">
        <title>Orb-weaving spider Araneus ventricosus genome elucidates the spidroin gene catalogue.</title>
        <authorList>
            <person name="Kono N."/>
            <person name="Nakamura H."/>
            <person name="Ohtoshi R."/>
            <person name="Moran D.A.P."/>
            <person name="Shinohara A."/>
            <person name="Yoshida Y."/>
            <person name="Fujiwara M."/>
            <person name="Mori M."/>
            <person name="Tomita M."/>
            <person name="Arakawa K."/>
        </authorList>
    </citation>
    <scope>NUCLEOTIDE SEQUENCE [LARGE SCALE GENOMIC DNA]</scope>
</reference>
<keyword evidence="2" id="KW-1185">Reference proteome</keyword>
<organism evidence="1 2">
    <name type="scientific">Araneus ventricosus</name>
    <name type="common">Orbweaver spider</name>
    <name type="synonym">Epeira ventricosa</name>
    <dbReference type="NCBI Taxonomy" id="182803"/>
    <lineage>
        <taxon>Eukaryota</taxon>
        <taxon>Metazoa</taxon>
        <taxon>Ecdysozoa</taxon>
        <taxon>Arthropoda</taxon>
        <taxon>Chelicerata</taxon>
        <taxon>Arachnida</taxon>
        <taxon>Araneae</taxon>
        <taxon>Araneomorphae</taxon>
        <taxon>Entelegynae</taxon>
        <taxon>Araneoidea</taxon>
        <taxon>Araneidae</taxon>
        <taxon>Araneus</taxon>
    </lineage>
</organism>
<dbReference type="Proteomes" id="UP000499080">
    <property type="component" value="Unassembled WGS sequence"/>
</dbReference>
<dbReference type="AlphaFoldDB" id="A0A4Y2JAU8"/>
<evidence type="ECO:0000313" key="2">
    <source>
        <dbReference type="Proteomes" id="UP000499080"/>
    </source>
</evidence>
<sequence length="67" mass="7381">MCNSYDCRYAEGIESMKSGCPGKDIPVAAILTDLEIFEAVYEQDQAINVDDSDGDERVEETFLVSPS</sequence>
<dbReference type="EMBL" id="BGPR01003315">
    <property type="protein sequence ID" value="GBM86468.1"/>
    <property type="molecule type" value="Genomic_DNA"/>
</dbReference>
<name>A0A4Y2JAU8_ARAVE</name>
<protein>
    <submittedName>
        <fullName evidence="1">Uncharacterized protein</fullName>
    </submittedName>
</protein>
<evidence type="ECO:0000313" key="1">
    <source>
        <dbReference type="EMBL" id="GBM86468.1"/>
    </source>
</evidence>
<accession>A0A4Y2JAU8</accession>
<comment type="caution">
    <text evidence="1">The sequence shown here is derived from an EMBL/GenBank/DDBJ whole genome shotgun (WGS) entry which is preliminary data.</text>
</comment>
<gene>
    <name evidence="1" type="ORF">AVEN_165046_1</name>
</gene>
<proteinExistence type="predicted"/>